<dbReference type="Proteomes" id="UP000218387">
    <property type="component" value="Chromosome"/>
</dbReference>
<feature type="coiled-coil region" evidence="1">
    <location>
        <begin position="83"/>
        <end position="110"/>
    </location>
</feature>
<keyword evidence="1" id="KW-0175">Coiled coil</keyword>
<feature type="chain" id="PRO_5020403039" description="Entericidin EcnA/B family protein" evidence="3">
    <location>
        <begin position="26"/>
        <end position="147"/>
    </location>
</feature>
<proteinExistence type="predicted"/>
<gene>
    <name evidence="4" type="ORF">CPZ25_000380</name>
</gene>
<organism evidence="4 5">
    <name type="scientific">Eubacterium maltosivorans</name>
    <dbReference type="NCBI Taxonomy" id="2041044"/>
    <lineage>
        <taxon>Bacteria</taxon>
        <taxon>Bacillati</taxon>
        <taxon>Bacillota</taxon>
        <taxon>Clostridia</taxon>
        <taxon>Eubacteriales</taxon>
        <taxon>Eubacteriaceae</taxon>
        <taxon>Eubacterium</taxon>
    </lineage>
</organism>
<evidence type="ECO:0000313" key="5">
    <source>
        <dbReference type="Proteomes" id="UP000218387"/>
    </source>
</evidence>
<keyword evidence="3" id="KW-0732">Signal</keyword>
<dbReference type="RefSeq" id="WP_058695148.1">
    <property type="nucleotide sequence ID" value="NZ_CP029487.1"/>
</dbReference>
<evidence type="ECO:0008006" key="6">
    <source>
        <dbReference type="Google" id="ProtNLM"/>
    </source>
</evidence>
<dbReference type="KEGG" id="emt:CPZ25_000380"/>
<dbReference type="EMBL" id="CP029487">
    <property type="protein sequence ID" value="QCT69820.1"/>
    <property type="molecule type" value="Genomic_DNA"/>
</dbReference>
<dbReference type="PROSITE" id="PS51257">
    <property type="entry name" value="PROKAR_LIPOPROTEIN"/>
    <property type="match status" value="1"/>
</dbReference>
<feature type="region of interest" description="Disordered" evidence="2">
    <location>
        <begin position="25"/>
        <end position="60"/>
    </location>
</feature>
<sequence>MKRKSFVLVLLLIALLFLGAGCSMTKPSGESASDPDSRTQEMDGEASNDSTINEFKRETSEISQRVDEVVPIENDMNEKTQQFNGIMQKIDALDQKIDDYENQIEADYKNQKLSERDYKVAKMDIEKADDDLGAVKEKLENKFAMDD</sequence>
<reference evidence="4 5" key="1">
    <citation type="submission" date="2018-05" db="EMBL/GenBank/DDBJ databases">
        <title>Genome comparison of Eubacterium sp.</title>
        <authorList>
            <person name="Feng Y."/>
            <person name="Sanchez-Andrea I."/>
            <person name="Stams A.J.M."/>
            <person name="De Vos W.M."/>
        </authorList>
    </citation>
    <scope>NUCLEOTIDE SEQUENCE [LARGE SCALE GENOMIC DNA]</scope>
    <source>
        <strain evidence="4 5">YI</strain>
    </source>
</reference>
<keyword evidence="5" id="KW-1185">Reference proteome</keyword>
<dbReference type="AlphaFoldDB" id="A0A4P9C3I3"/>
<evidence type="ECO:0000313" key="4">
    <source>
        <dbReference type="EMBL" id="QCT69820.1"/>
    </source>
</evidence>
<protein>
    <recommendedName>
        <fullName evidence="6">Entericidin EcnA/B family protein</fullName>
    </recommendedName>
</protein>
<name>A0A4P9C3I3_EUBML</name>
<accession>A0A4P9C3I3</accession>
<evidence type="ECO:0000256" key="3">
    <source>
        <dbReference type="SAM" id="SignalP"/>
    </source>
</evidence>
<feature type="signal peptide" evidence="3">
    <location>
        <begin position="1"/>
        <end position="25"/>
    </location>
</feature>
<evidence type="ECO:0000256" key="2">
    <source>
        <dbReference type="SAM" id="MobiDB-lite"/>
    </source>
</evidence>
<evidence type="ECO:0000256" key="1">
    <source>
        <dbReference type="SAM" id="Coils"/>
    </source>
</evidence>